<evidence type="ECO:0000259" key="6">
    <source>
        <dbReference type="PROSITE" id="PS50966"/>
    </source>
</evidence>
<evidence type="ECO:0000256" key="4">
    <source>
        <dbReference type="PROSITE-ProRule" id="PRU00325"/>
    </source>
</evidence>
<evidence type="ECO:0000256" key="3">
    <source>
        <dbReference type="ARBA" id="ARBA00022833"/>
    </source>
</evidence>
<evidence type="ECO:0000256" key="2">
    <source>
        <dbReference type="ARBA" id="ARBA00022771"/>
    </source>
</evidence>
<feature type="region of interest" description="Disordered" evidence="5">
    <location>
        <begin position="257"/>
        <end position="310"/>
    </location>
</feature>
<feature type="compositionally biased region" description="Basic residues" evidence="5">
    <location>
        <begin position="220"/>
        <end position="236"/>
    </location>
</feature>
<organism evidence="7 8">
    <name type="scientific">Solanum commersonii</name>
    <name type="common">Commerson's wild potato</name>
    <name type="synonym">Commerson's nightshade</name>
    <dbReference type="NCBI Taxonomy" id="4109"/>
    <lineage>
        <taxon>Eukaryota</taxon>
        <taxon>Viridiplantae</taxon>
        <taxon>Streptophyta</taxon>
        <taxon>Embryophyta</taxon>
        <taxon>Tracheophyta</taxon>
        <taxon>Spermatophyta</taxon>
        <taxon>Magnoliopsida</taxon>
        <taxon>eudicotyledons</taxon>
        <taxon>Gunneridae</taxon>
        <taxon>Pentapetalae</taxon>
        <taxon>asterids</taxon>
        <taxon>lamiids</taxon>
        <taxon>Solanales</taxon>
        <taxon>Solanaceae</taxon>
        <taxon>Solanoideae</taxon>
        <taxon>Solaneae</taxon>
        <taxon>Solanum</taxon>
    </lineage>
</organism>
<evidence type="ECO:0000256" key="5">
    <source>
        <dbReference type="SAM" id="MobiDB-lite"/>
    </source>
</evidence>
<dbReference type="PROSITE" id="PS50966">
    <property type="entry name" value="ZF_SWIM"/>
    <property type="match status" value="1"/>
</dbReference>
<comment type="caution">
    <text evidence="7">The sequence shown here is derived from an EMBL/GenBank/DDBJ whole genome shotgun (WGS) entry which is preliminary data.</text>
</comment>
<dbReference type="InterPro" id="IPR007527">
    <property type="entry name" value="Znf_SWIM"/>
</dbReference>
<dbReference type="InterPro" id="IPR006564">
    <property type="entry name" value="Znf_PMZ"/>
</dbReference>
<protein>
    <recommendedName>
        <fullName evidence="6">SWIM-type domain-containing protein</fullName>
    </recommendedName>
</protein>
<dbReference type="Proteomes" id="UP000824120">
    <property type="component" value="Chromosome 2"/>
</dbReference>
<dbReference type="PANTHER" id="PTHR31973">
    <property type="entry name" value="POLYPROTEIN, PUTATIVE-RELATED"/>
    <property type="match status" value="1"/>
</dbReference>
<feature type="region of interest" description="Disordered" evidence="5">
    <location>
        <begin position="397"/>
        <end position="416"/>
    </location>
</feature>
<feature type="compositionally biased region" description="Polar residues" evidence="5">
    <location>
        <begin position="278"/>
        <end position="306"/>
    </location>
</feature>
<gene>
    <name evidence="7" type="ORF">H5410_011179</name>
</gene>
<dbReference type="PANTHER" id="PTHR31973:SF197">
    <property type="entry name" value="SWIM-TYPE DOMAIN-CONTAINING PROTEIN"/>
    <property type="match status" value="1"/>
</dbReference>
<sequence>MRKSFWRCAKASFEVKLRDEFEYMDKLGDRICDALLGYNKEYWCRALFSERSKCDVVKNNMCETFNLWIVGPKHKSVISMLEDIRHKMMDMHGDMIKFADTWIIDISLMAILILEENKEIGKTLRVNWNHDIGFEIQEGEKTCSRRLWQLRSIPCQHAVCVIYHIGQEPEDVEHWYIKDTFLSAYKYFLQPISNMVMWPDTNNPPVEPSEVKLMPERPGRCRRKDKHEPRKKKWGKTSKNGVKMSCFKYHQVGHNKRTCKSVPTQQPIRPFQQPPVRQPSQLPVKQPRTENASSLRVDTSKPTARATSSSTIWTSSFSVGRPPPSSVGIKRTRDVGFGVYTYIQTGRQVINPGRSGERVISSGSGVAFKDASQTNVNLGFKPPGLKWKGKDAMTENQLQQLSKKKVQSKSKGKWVP</sequence>
<keyword evidence="1" id="KW-0479">Metal-binding</keyword>
<feature type="domain" description="SWIM-type" evidence="6">
    <location>
        <begin position="134"/>
        <end position="166"/>
    </location>
</feature>
<reference evidence="7 8" key="1">
    <citation type="submission" date="2020-09" db="EMBL/GenBank/DDBJ databases">
        <title>De no assembly of potato wild relative species, Solanum commersonii.</title>
        <authorList>
            <person name="Cho K."/>
        </authorList>
    </citation>
    <scope>NUCLEOTIDE SEQUENCE [LARGE SCALE GENOMIC DNA]</scope>
    <source>
        <strain evidence="7">LZ3.2</strain>
        <tissue evidence="7">Leaf</tissue>
    </source>
</reference>
<proteinExistence type="predicted"/>
<evidence type="ECO:0000256" key="1">
    <source>
        <dbReference type="ARBA" id="ARBA00022723"/>
    </source>
</evidence>
<evidence type="ECO:0000313" key="7">
    <source>
        <dbReference type="EMBL" id="KAG5625961.1"/>
    </source>
</evidence>
<dbReference type="EMBL" id="JACXVP010000002">
    <property type="protein sequence ID" value="KAG5625961.1"/>
    <property type="molecule type" value="Genomic_DNA"/>
</dbReference>
<keyword evidence="2 4" id="KW-0863">Zinc-finger</keyword>
<dbReference type="OrthoDB" id="1293967at2759"/>
<dbReference type="GO" id="GO:0008270">
    <property type="term" value="F:zinc ion binding"/>
    <property type="evidence" value="ECO:0007669"/>
    <property type="project" value="UniProtKB-KW"/>
</dbReference>
<feature type="compositionally biased region" description="Basic residues" evidence="5">
    <location>
        <begin position="402"/>
        <end position="416"/>
    </location>
</feature>
<keyword evidence="8" id="KW-1185">Reference proteome</keyword>
<keyword evidence="3" id="KW-0862">Zinc</keyword>
<name>A0A9J6ANM5_SOLCO</name>
<accession>A0A9J6ANM5</accession>
<feature type="region of interest" description="Disordered" evidence="5">
    <location>
        <begin position="218"/>
        <end position="238"/>
    </location>
</feature>
<dbReference type="SMART" id="SM00575">
    <property type="entry name" value="ZnF_PMZ"/>
    <property type="match status" value="1"/>
</dbReference>
<dbReference type="AlphaFoldDB" id="A0A9J6ANM5"/>
<evidence type="ECO:0000313" key="8">
    <source>
        <dbReference type="Proteomes" id="UP000824120"/>
    </source>
</evidence>